<evidence type="ECO:0000313" key="2">
    <source>
        <dbReference type="Proteomes" id="UP000675781"/>
    </source>
</evidence>
<name>A0A941IQU9_9ACTN</name>
<reference evidence="1" key="1">
    <citation type="submission" date="2021-04" db="EMBL/GenBank/DDBJ databases">
        <title>Genome based classification of Actinospica acidithermotolerans sp. nov., an actinobacterium isolated from an Indonesian hot spring.</title>
        <authorList>
            <person name="Kusuma A.B."/>
            <person name="Putra K.E."/>
            <person name="Nafisah S."/>
            <person name="Loh J."/>
            <person name="Nouioui I."/>
            <person name="Goodfellow M."/>
        </authorList>
    </citation>
    <scope>NUCLEOTIDE SEQUENCE</scope>
    <source>
        <strain evidence="1">CSCA 57</strain>
    </source>
</reference>
<comment type="caution">
    <text evidence="1">The sequence shown here is derived from an EMBL/GenBank/DDBJ whole genome shotgun (WGS) entry which is preliminary data.</text>
</comment>
<organism evidence="1 2">
    <name type="scientific">Actinospica durhamensis</name>
    <dbReference type="NCBI Taxonomy" id="1508375"/>
    <lineage>
        <taxon>Bacteria</taxon>
        <taxon>Bacillati</taxon>
        <taxon>Actinomycetota</taxon>
        <taxon>Actinomycetes</taxon>
        <taxon>Catenulisporales</taxon>
        <taxon>Actinospicaceae</taxon>
        <taxon>Actinospica</taxon>
    </lineage>
</organism>
<gene>
    <name evidence="1" type="ORF">KDL01_15165</name>
</gene>
<accession>A0A941IQU9</accession>
<dbReference type="AlphaFoldDB" id="A0A941IQU9"/>
<sequence>MSIVQGNGPNTPIDRLLGDAFVDPVYDEGDQPSVTQRVARAVRYEQRERRGGDETMRAEREYLSYELNLTCALVLGDAGAADALAGLSDERCAEPEGALVFGCLLHLTGRVRACRFWWRFAAGAGVHLAAYCLYLHHGQSAEFADAGHWRGQARLLGGHARPHRRAAPENSLLPVEVFDRLLQQCRLGLRPRLPLEIEAVVNRLLVECDDADFGEIPQPSATLPSALAARA</sequence>
<proteinExistence type="predicted"/>
<dbReference type="EMBL" id="JAGSOG010000064">
    <property type="protein sequence ID" value="MBR7834612.1"/>
    <property type="molecule type" value="Genomic_DNA"/>
</dbReference>
<keyword evidence="2" id="KW-1185">Reference proteome</keyword>
<evidence type="ECO:0000313" key="1">
    <source>
        <dbReference type="EMBL" id="MBR7834612.1"/>
    </source>
</evidence>
<protein>
    <submittedName>
        <fullName evidence="1">Uncharacterized protein</fullName>
    </submittedName>
</protein>
<dbReference type="Proteomes" id="UP000675781">
    <property type="component" value="Unassembled WGS sequence"/>
</dbReference>
<dbReference type="RefSeq" id="WP_212529131.1">
    <property type="nucleotide sequence ID" value="NZ_JAGSOG010000064.1"/>
</dbReference>